<organism evidence="1 2">
    <name type="scientific">Nonomuraea antimicrobica</name>
    <dbReference type="NCBI Taxonomy" id="561173"/>
    <lineage>
        <taxon>Bacteria</taxon>
        <taxon>Bacillati</taxon>
        <taxon>Actinomycetota</taxon>
        <taxon>Actinomycetes</taxon>
        <taxon>Streptosporangiales</taxon>
        <taxon>Streptosporangiaceae</taxon>
        <taxon>Nonomuraea</taxon>
    </lineage>
</organism>
<dbReference type="Proteomes" id="UP001500902">
    <property type="component" value="Unassembled WGS sequence"/>
</dbReference>
<accession>A0ABP7BQJ5</accession>
<name>A0ABP7BQJ5_9ACTN</name>
<keyword evidence="2" id="KW-1185">Reference proteome</keyword>
<protein>
    <recommendedName>
        <fullName evidence="3">Zinc-binding dehydrogenase</fullName>
    </recommendedName>
</protein>
<gene>
    <name evidence="1" type="ORF">GCM10022224_032010</name>
</gene>
<dbReference type="EMBL" id="BAAAZP010000060">
    <property type="protein sequence ID" value="GAA3665274.1"/>
    <property type="molecule type" value="Genomic_DNA"/>
</dbReference>
<reference evidence="2" key="1">
    <citation type="journal article" date="2019" name="Int. J. Syst. Evol. Microbiol.">
        <title>The Global Catalogue of Microorganisms (GCM) 10K type strain sequencing project: providing services to taxonomists for standard genome sequencing and annotation.</title>
        <authorList>
            <consortium name="The Broad Institute Genomics Platform"/>
            <consortium name="The Broad Institute Genome Sequencing Center for Infectious Disease"/>
            <person name="Wu L."/>
            <person name="Ma J."/>
        </authorList>
    </citation>
    <scope>NUCLEOTIDE SEQUENCE [LARGE SCALE GENOMIC DNA]</scope>
    <source>
        <strain evidence="2">JCM 16904</strain>
    </source>
</reference>
<evidence type="ECO:0000313" key="1">
    <source>
        <dbReference type="EMBL" id="GAA3665274.1"/>
    </source>
</evidence>
<dbReference type="Gene3D" id="3.90.180.10">
    <property type="entry name" value="Medium-chain alcohol dehydrogenases, catalytic domain"/>
    <property type="match status" value="1"/>
</dbReference>
<dbReference type="RefSeq" id="WP_344877645.1">
    <property type="nucleotide sequence ID" value="NZ_BAAAZP010000060.1"/>
</dbReference>
<evidence type="ECO:0008006" key="3">
    <source>
        <dbReference type="Google" id="ProtNLM"/>
    </source>
</evidence>
<dbReference type="Pfam" id="PF13602">
    <property type="entry name" value="ADH_zinc_N_2"/>
    <property type="match status" value="1"/>
</dbReference>
<comment type="caution">
    <text evidence="1">The sequence shown here is derived from an EMBL/GenBank/DDBJ whole genome shotgun (WGS) entry which is preliminary data.</text>
</comment>
<evidence type="ECO:0000313" key="2">
    <source>
        <dbReference type="Proteomes" id="UP001500902"/>
    </source>
</evidence>
<proteinExistence type="predicted"/>
<sequence>MWHRLDRRDAGILPIGIDAGARKAAELGVRLAPMLVEADPSGMLAIAALAEEGKLRAHIDATFPLAEAAKAHTHGETGRTTGKVVLVVR</sequence>
<dbReference type="Gene3D" id="3.40.50.720">
    <property type="entry name" value="NAD(P)-binding Rossmann-like Domain"/>
    <property type="match status" value="1"/>
</dbReference>